<proteinExistence type="predicted"/>
<keyword evidence="1" id="KW-0812">Transmembrane</keyword>
<sequence>MSVQTSTSKPYSQPQSTPGFIIYGAILGILGALSALIGLFLPFLSLPDNSIVTVAGQSIDGSYFFTHLIEVPVMGWVLAVLSILALVLAAIAVMAWKTFNRLAIIMAGILACGSYAIVFIVVYHYDPHIQDAYALGAGVGLGLGFIAIGATLQTLSGISIFIAGIQQRKFSPTSPSHIPSTTTTVQPATANMPYQDTVVVPQQNTTNLPQ</sequence>
<evidence type="ECO:0008006" key="4">
    <source>
        <dbReference type="Google" id="ProtNLM"/>
    </source>
</evidence>
<keyword evidence="1" id="KW-0472">Membrane</keyword>
<feature type="transmembrane region" description="Helical" evidence="1">
    <location>
        <begin position="137"/>
        <end position="165"/>
    </location>
</feature>
<feature type="transmembrane region" description="Helical" evidence="1">
    <location>
        <begin position="20"/>
        <end position="44"/>
    </location>
</feature>
<evidence type="ECO:0000313" key="3">
    <source>
        <dbReference type="Proteomes" id="UP001056109"/>
    </source>
</evidence>
<name>A0ABY5AEQ9_9ACTO</name>
<accession>A0ABY5AEQ9</accession>
<keyword evidence="1" id="KW-1133">Transmembrane helix</keyword>
<dbReference type="RefSeq" id="WP_252672493.1">
    <property type="nucleotide sequence ID" value="NZ_CP099547.1"/>
</dbReference>
<evidence type="ECO:0000313" key="2">
    <source>
        <dbReference type="EMBL" id="USR78678.1"/>
    </source>
</evidence>
<feature type="transmembrane region" description="Helical" evidence="1">
    <location>
        <begin position="73"/>
        <end position="95"/>
    </location>
</feature>
<gene>
    <name evidence="2" type="ORF">NG665_04605</name>
</gene>
<organism evidence="2 3">
    <name type="scientific">Arcanobacterium pinnipediorum</name>
    <dbReference type="NCBI Taxonomy" id="1503041"/>
    <lineage>
        <taxon>Bacteria</taxon>
        <taxon>Bacillati</taxon>
        <taxon>Actinomycetota</taxon>
        <taxon>Actinomycetes</taxon>
        <taxon>Actinomycetales</taxon>
        <taxon>Actinomycetaceae</taxon>
        <taxon>Arcanobacterium</taxon>
    </lineage>
</organism>
<keyword evidence="3" id="KW-1185">Reference proteome</keyword>
<protein>
    <recommendedName>
        <fullName evidence="4">DUF2127 domain-containing protein</fullName>
    </recommendedName>
</protein>
<reference evidence="2" key="1">
    <citation type="submission" date="2022-06" db="EMBL/GenBank/DDBJ databases">
        <title>Complete Genome Sequence of Arcanobacterium pinnipediorum strain DSM 28752 isolated from a harbour seal.</title>
        <authorList>
            <person name="Borowiak M."/>
            <person name="Kreitlow A."/>
            <person name="Alssahen M."/>
            <person name="Malorny B."/>
            <person name="Laemmler C."/>
            <person name="Prenger-Berninghoff E."/>
            <person name="Siebert U."/>
            <person name="Ploetz M."/>
            <person name="Abdulmawjood A."/>
        </authorList>
    </citation>
    <scope>NUCLEOTIDE SEQUENCE</scope>
    <source>
        <strain evidence="2">DSM 28752</strain>
    </source>
</reference>
<dbReference type="Proteomes" id="UP001056109">
    <property type="component" value="Chromosome"/>
</dbReference>
<dbReference type="EMBL" id="CP099547">
    <property type="protein sequence ID" value="USR78678.1"/>
    <property type="molecule type" value="Genomic_DNA"/>
</dbReference>
<feature type="transmembrane region" description="Helical" evidence="1">
    <location>
        <begin position="102"/>
        <end position="125"/>
    </location>
</feature>
<evidence type="ECO:0000256" key="1">
    <source>
        <dbReference type="SAM" id="Phobius"/>
    </source>
</evidence>